<feature type="compositionally biased region" description="Basic residues" evidence="1">
    <location>
        <begin position="359"/>
        <end position="368"/>
    </location>
</feature>
<feature type="compositionally biased region" description="Polar residues" evidence="1">
    <location>
        <begin position="330"/>
        <end position="351"/>
    </location>
</feature>
<dbReference type="EMBL" id="SPRC01000007">
    <property type="protein sequence ID" value="TIB81510.1"/>
    <property type="molecule type" value="Genomic_DNA"/>
</dbReference>
<dbReference type="AlphaFoldDB" id="A0A4T0MEC2"/>
<feature type="compositionally biased region" description="Polar residues" evidence="1">
    <location>
        <begin position="566"/>
        <end position="576"/>
    </location>
</feature>
<feature type="compositionally biased region" description="Basic and acidic residues" evidence="1">
    <location>
        <begin position="579"/>
        <end position="605"/>
    </location>
</feature>
<feature type="compositionally biased region" description="Polar residues" evidence="1">
    <location>
        <begin position="309"/>
        <end position="318"/>
    </location>
</feature>
<feature type="region of interest" description="Disordered" evidence="1">
    <location>
        <begin position="1"/>
        <end position="68"/>
    </location>
</feature>
<feature type="compositionally biased region" description="Basic and acidic residues" evidence="1">
    <location>
        <begin position="399"/>
        <end position="418"/>
    </location>
</feature>
<reference evidence="2 3" key="1">
    <citation type="submission" date="2019-03" db="EMBL/GenBank/DDBJ databases">
        <title>Sequencing 25 genomes of Wallemia mellicola.</title>
        <authorList>
            <person name="Gostincar C."/>
        </authorList>
    </citation>
    <scope>NUCLEOTIDE SEQUENCE [LARGE SCALE GENOMIC DNA]</scope>
    <source>
        <strain evidence="2 3">EXF-6152</strain>
    </source>
</reference>
<name>A0A4T0MEC2_9BASI</name>
<feature type="compositionally biased region" description="Polar residues" evidence="1">
    <location>
        <begin position="268"/>
        <end position="284"/>
    </location>
</feature>
<feature type="compositionally biased region" description="Acidic residues" evidence="1">
    <location>
        <begin position="499"/>
        <end position="535"/>
    </location>
</feature>
<sequence length="697" mass="77232">MDNKKHSSPYTKTPNKMNNDNNSFKSFYNLLTSPFKQSQQSQQSQQPQQSDQPMEIEELNRDNTEDLIDWRQPDVRSLSYPRLLLTLLQSLSQSTQQTNELLASFFKDKGSRSLSSEEAVECFKLIGSSIKQPEHSDNIPSVALFSPGTSTIPSSKPPRTSLNTFLSPRPQKSARLSSSNSLSARKRPIYMGAGFGNNLNNSRRKSTMESIGRSIGVGPPTPNKDQDTSLALDTGKRRRTDESNAHSKEQQQKQQDNHQKDQQKSQNTPTKTTHLSVSRFSKPTTVVRPSPLRQVQTAESPSPEKEKAINQNTPSKPSSRAADAVLGVLGNTSTPAKRSTETINPYQNNNPVALISKSRTPRPSKLRKSVASSDKATEEKPEKKEEKTMTALDLIEQTDPAKNKRKAQEDEKMEERSPQKSKTFEVSQPSAFTSAFGQSQPKTNPFDMGMSESKTSAFEQPAKSTFEGPKQTEAPKPAFNLFSTAFEQQEETPKATETIEIDSGSDEEKADEEIHEDVVEEPAEEPAEEPEDKEEEITGEKSPEESPKPAFGIPSSEEKEPPKATPFTNVFSQPQSLPAKEKERSASPTVVDEKDAKDRVKSKKESDLPKFTFNSLMNLPMTNISPDLSKKVDNVSSISFEFQLDKPTESPSIAITPASSNPLWAAAKKATDEKNCSVCMCNSPKEASKCQICDTPF</sequence>
<feature type="compositionally biased region" description="Basic and acidic residues" evidence="1">
    <location>
        <begin position="58"/>
        <end position="68"/>
    </location>
</feature>
<feature type="compositionally biased region" description="Basic and acidic residues" evidence="1">
    <location>
        <begin position="375"/>
        <end position="388"/>
    </location>
</feature>
<feature type="compositionally biased region" description="Basic and acidic residues" evidence="1">
    <location>
        <begin position="536"/>
        <end position="547"/>
    </location>
</feature>
<feature type="compositionally biased region" description="Polar residues" evidence="1">
    <location>
        <begin position="149"/>
        <end position="166"/>
    </location>
</feature>
<dbReference type="Proteomes" id="UP000310685">
    <property type="component" value="Unassembled WGS sequence"/>
</dbReference>
<feature type="compositionally biased region" description="Polar residues" evidence="1">
    <location>
        <begin position="420"/>
        <end position="443"/>
    </location>
</feature>
<gene>
    <name evidence="2" type="ORF">E3Q22_00973</name>
</gene>
<proteinExistence type="predicted"/>
<feature type="compositionally biased region" description="Low complexity" evidence="1">
    <location>
        <begin position="173"/>
        <end position="183"/>
    </location>
</feature>
<organism evidence="2 3">
    <name type="scientific">Wallemia mellicola</name>
    <dbReference type="NCBI Taxonomy" id="1708541"/>
    <lineage>
        <taxon>Eukaryota</taxon>
        <taxon>Fungi</taxon>
        <taxon>Dikarya</taxon>
        <taxon>Basidiomycota</taxon>
        <taxon>Wallemiomycotina</taxon>
        <taxon>Wallemiomycetes</taxon>
        <taxon>Wallemiales</taxon>
        <taxon>Wallemiaceae</taxon>
        <taxon>Wallemia</taxon>
    </lineage>
</organism>
<feature type="region of interest" description="Disordered" evidence="1">
    <location>
        <begin position="149"/>
        <end position="605"/>
    </location>
</feature>
<evidence type="ECO:0000313" key="3">
    <source>
        <dbReference type="Proteomes" id="UP000310685"/>
    </source>
</evidence>
<evidence type="ECO:0000313" key="2">
    <source>
        <dbReference type="EMBL" id="TIB81510.1"/>
    </source>
</evidence>
<comment type="caution">
    <text evidence="2">The sequence shown here is derived from an EMBL/GenBank/DDBJ whole genome shotgun (WGS) entry which is preliminary data.</text>
</comment>
<protein>
    <submittedName>
        <fullName evidence="2">Uncharacterized protein</fullName>
    </submittedName>
</protein>
<feature type="compositionally biased region" description="Polar residues" evidence="1">
    <location>
        <begin position="8"/>
        <end position="36"/>
    </location>
</feature>
<evidence type="ECO:0000256" key="1">
    <source>
        <dbReference type="SAM" id="MobiDB-lite"/>
    </source>
</evidence>
<feature type="compositionally biased region" description="Basic and acidic residues" evidence="1">
    <location>
        <begin position="239"/>
        <end position="263"/>
    </location>
</feature>
<accession>A0A4T0MEC2</accession>
<feature type="compositionally biased region" description="Low complexity" evidence="1">
    <location>
        <begin position="37"/>
        <end position="53"/>
    </location>
</feature>